<feature type="compositionally biased region" description="Polar residues" evidence="1">
    <location>
        <begin position="185"/>
        <end position="194"/>
    </location>
</feature>
<dbReference type="Pfam" id="PF06075">
    <property type="entry name" value="DUF936"/>
    <property type="match status" value="1"/>
</dbReference>
<feature type="compositionally biased region" description="Polar residues" evidence="1">
    <location>
        <begin position="148"/>
        <end position="164"/>
    </location>
</feature>
<feature type="region of interest" description="Disordered" evidence="1">
    <location>
        <begin position="555"/>
        <end position="574"/>
    </location>
</feature>
<feature type="compositionally biased region" description="Polar residues" evidence="1">
    <location>
        <begin position="415"/>
        <end position="452"/>
    </location>
</feature>
<evidence type="ECO:0000259" key="2">
    <source>
        <dbReference type="Pfam" id="PF06075"/>
    </source>
</evidence>
<feature type="region of interest" description="Disordered" evidence="1">
    <location>
        <begin position="632"/>
        <end position="743"/>
    </location>
</feature>
<gene>
    <name evidence="4" type="ORF">KC19_9G191200</name>
</gene>
<feature type="region of interest" description="Disordered" evidence="1">
    <location>
        <begin position="317"/>
        <end position="459"/>
    </location>
</feature>
<feature type="compositionally biased region" description="Polar residues" evidence="1">
    <location>
        <begin position="320"/>
        <end position="342"/>
    </location>
</feature>
<dbReference type="AlphaFoldDB" id="A0A8T0GTM0"/>
<evidence type="ECO:0000313" key="5">
    <source>
        <dbReference type="Proteomes" id="UP000822688"/>
    </source>
</evidence>
<protein>
    <submittedName>
        <fullName evidence="4">Uncharacterized protein</fullName>
    </submittedName>
</protein>
<feature type="region of interest" description="Disordered" evidence="1">
    <location>
        <begin position="148"/>
        <end position="194"/>
    </location>
</feature>
<dbReference type="PANTHER" id="PTHR31928:SF4">
    <property type="entry name" value="OS08G0541500 PROTEIN"/>
    <property type="match status" value="1"/>
</dbReference>
<dbReference type="Proteomes" id="UP000822688">
    <property type="component" value="Chromosome 9"/>
</dbReference>
<dbReference type="InterPro" id="IPR048297">
    <property type="entry name" value="DUF936_dom_pln"/>
</dbReference>
<dbReference type="Pfam" id="PF21647">
    <property type="entry name" value="DUF6857"/>
    <property type="match status" value="1"/>
</dbReference>
<comment type="caution">
    <text evidence="4">The sequence shown here is derived from an EMBL/GenBank/DDBJ whole genome shotgun (WGS) entry which is preliminary data.</text>
</comment>
<keyword evidence="5" id="KW-1185">Reference proteome</keyword>
<feature type="compositionally biased region" description="Low complexity" evidence="1">
    <location>
        <begin position="279"/>
        <end position="290"/>
    </location>
</feature>
<feature type="region of interest" description="Disordered" evidence="1">
    <location>
        <begin position="225"/>
        <end position="291"/>
    </location>
</feature>
<evidence type="ECO:0000259" key="3">
    <source>
        <dbReference type="Pfam" id="PF21647"/>
    </source>
</evidence>
<feature type="compositionally biased region" description="Pro residues" evidence="1">
    <location>
        <begin position="728"/>
        <end position="741"/>
    </location>
</feature>
<accession>A0A8T0GTM0</accession>
<evidence type="ECO:0000313" key="4">
    <source>
        <dbReference type="EMBL" id="KAG0563026.1"/>
    </source>
</evidence>
<feature type="compositionally biased region" description="Low complexity" evidence="1">
    <location>
        <begin position="694"/>
        <end position="705"/>
    </location>
</feature>
<sequence>MATLTPGVLLKLLQHINSDVKVTGEHRSALLQVISIVPALAGSELWPNQGFYIKVSDSSHATYVSLGEEHDDLILSDKLQLGQFIHVDRLEAGSPVPLLRGVRPLPGRHQCVGNPEDLVATVVPTSSTDTSLQPDLFQPDLRTSDTIDSFSRNASNRFDPSSAESIAGKNAERSNGSMNGAIGRSPSSLSNGSHRFQDVEVTVEKTIEISSDDFGAQLTERLARGAMARNPSFKPSAESARLSAPQEEGRSISRQKARSDKPKAYVDCTTAQKEVNRTSSPSRSQSIMSSLFTDRRSPASLFTRSVVACPEDRVIPYRDTPTTTSRAKQTSPLTKRSVSTGRVANGVDATKRRSIGSTARGTEPLNVAAKSLRKSWEGAAAKNGKDRPQPKSSKPDVKATLWSSVSGSRKLGDGNANTSLDRGPSSPQVANGKPNSRTDSNGSGVGSVSPTHSVSSVNVNDVEVTSRLTNGNSWESLPGNLATFGMEAMQSREAATLAAVEALQEASAAESVLRSLSMFAELCSVARTDHPQPSVEYFLSLHQSLKNAVAVSDALSTARNSPEPATPTDDGDAASNEKALVVMEKSRSAASWVNAALTSDLATFSIQSKQGASGGLRNVSKRATSQQLQVMLDNGPSTVPRGRSSSPCLTTRSATLSTPSSPKTRTALSSVSHIANEKRTAAESRSQSPVPVLSNSRRSNAISRIGLGKSSKATSKVTPEAQPTADVKPPPTTNAATPPPAWVRGKGVAETAELAKQVEIEAQRWFLNFMEGALDVGFHVATSGSNEREDLLHGAKVMSQQENSHIATMLSQLKRVNDWLDQVGDGLDPKLIETKARLKRKIYDFLLQHVESAAAALGNVSSITVYSKPQLVN</sequence>
<feature type="compositionally biased region" description="Basic and acidic residues" evidence="1">
    <location>
        <begin position="383"/>
        <end position="397"/>
    </location>
</feature>
<feature type="domain" description="DUF6857" evidence="3">
    <location>
        <begin position="471"/>
        <end position="857"/>
    </location>
</feature>
<feature type="domain" description="DUF936" evidence="2">
    <location>
        <begin position="4"/>
        <end position="120"/>
    </location>
</feature>
<proteinExistence type="predicted"/>
<reference evidence="4" key="1">
    <citation type="submission" date="2020-06" db="EMBL/GenBank/DDBJ databases">
        <title>WGS assembly of Ceratodon purpureus strain R40.</title>
        <authorList>
            <person name="Carey S.B."/>
            <person name="Jenkins J."/>
            <person name="Shu S."/>
            <person name="Lovell J.T."/>
            <person name="Sreedasyam A."/>
            <person name="Maumus F."/>
            <person name="Tiley G.P."/>
            <person name="Fernandez-Pozo N."/>
            <person name="Barry K."/>
            <person name="Chen C."/>
            <person name="Wang M."/>
            <person name="Lipzen A."/>
            <person name="Daum C."/>
            <person name="Saski C.A."/>
            <person name="Payton A.C."/>
            <person name="Mcbreen J.C."/>
            <person name="Conrad R.E."/>
            <person name="Kollar L.M."/>
            <person name="Olsson S."/>
            <person name="Huttunen S."/>
            <person name="Landis J.B."/>
            <person name="Wickett N.J."/>
            <person name="Johnson M.G."/>
            <person name="Rensing S.A."/>
            <person name="Grimwood J."/>
            <person name="Schmutz J."/>
            <person name="Mcdaniel S.F."/>
        </authorList>
    </citation>
    <scope>NUCLEOTIDE SEQUENCE</scope>
    <source>
        <strain evidence="4">R40</strain>
    </source>
</reference>
<dbReference type="InterPro" id="IPR049172">
    <property type="entry name" value="DUF6857_pln"/>
</dbReference>
<dbReference type="OrthoDB" id="1908057at2759"/>
<dbReference type="EMBL" id="CM026430">
    <property type="protein sequence ID" value="KAG0563026.1"/>
    <property type="molecule type" value="Genomic_DNA"/>
</dbReference>
<evidence type="ECO:0000256" key="1">
    <source>
        <dbReference type="SAM" id="MobiDB-lite"/>
    </source>
</evidence>
<organism evidence="4 5">
    <name type="scientific">Ceratodon purpureus</name>
    <name type="common">Fire moss</name>
    <name type="synonym">Dicranum purpureum</name>
    <dbReference type="NCBI Taxonomy" id="3225"/>
    <lineage>
        <taxon>Eukaryota</taxon>
        <taxon>Viridiplantae</taxon>
        <taxon>Streptophyta</taxon>
        <taxon>Embryophyta</taxon>
        <taxon>Bryophyta</taxon>
        <taxon>Bryophytina</taxon>
        <taxon>Bryopsida</taxon>
        <taxon>Dicranidae</taxon>
        <taxon>Pseudoditrichales</taxon>
        <taxon>Ditrichaceae</taxon>
        <taxon>Ceratodon</taxon>
    </lineage>
</organism>
<dbReference type="InterPro" id="IPR010341">
    <property type="entry name" value="DUF936_pln"/>
</dbReference>
<dbReference type="PANTHER" id="PTHR31928">
    <property type="entry name" value="EXPRESSED PROTEIN"/>
    <property type="match status" value="1"/>
</dbReference>
<feature type="compositionally biased region" description="Polar residues" evidence="1">
    <location>
        <begin position="643"/>
        <end position="673"/>
    </location>
</feature>
<name>A0A8T0GTM0_CERPU</name>
<feature type="compositionally biased region" description="Basic and acidic residues" evidence="1">
    <location>
        <begin position="247"/>
        <end position="264"/>
    </location>
</feature>